<keyword evidence="3 10" id="KW-0217">Developmental protein</keyword>
<dbReference type="OMA" id="RIAMDEC"/>
<evidence type="ECO:0000256" key="9">
    <source>
        <dbReference type="ARBA" id="ARBA00023288"/>
    </source>
</evidence>
<accession>A0A8C4QWX5</accession>
<evidence type="ECO:0000256" key="4">
    <source>
        <dbReference type="ARBA" id="ARBA00022525"/>
    </source>
</evidence>
<reference evidence="11" key="1">
    <citation type="submission" date="2025-08" db="UniProtKB">
        <authorList>
            <consortium name="Ensembl"/>
        </authorList>
    </citation>
    <scope>IDENTIFICATION</scope>
</reference>
<dbReference type="InterPro" id="IPR018161">
    <property type="entry name" value="Wnt_CS"/>
</dbReference>
<dbReference type="GO" id="GO:0005109">
    <property type="term" value="F:frizzled binding"/>
    <property type="evidence" value="ECO:0007669"/>
    <property type="project" value="TreeGrafter"/>
</dbReference>
<dbReference type="GO" id="GO:0030182">
    <property type="term" value="P:neuron differentiation"/>
    <property type="evidence" value="ECO:0007669"/>
    <property type="project" value="TreeGrafter"/>
</dbReference>
<keyword evidence="7" id="KW-1015">Disulfide bond</keyword>
<dbReference type="CDD" id="cd19339">
    <property type="entry name" value="Wnt_Wnt7"/>
    <property type="match status" value="1"/>
</dbReference>
<keyword evidence="4" id="KW-0964">Secreted</keyword>
<dbReference type="Gene3D" id="3.30.2460.20">
    <property type="match status" value="1"/>
</dbReference>
<comment type="subcellular location">
    <subcellularLocation>
        <location evidence="1 10">Secreted</location>
        <location evidence="1 10">Extracellular space</location>
        <location evidence="1 10">Extracellular matrix</location>
    </subcellularLocation>
</comment>
<evidence type="ECO:0000313" key="11">
    <source>
        <dbReference type="Ensembl" id="ENSEBUP00000021796.1"/>
    </source>
</evidence>
<reference evidence="11" key="2">
    <citation type="submission" date="2025-09" db="UniProtKB">
        <authorList>
            <consortium name="Ensembl"/>
        </authorList>
    </citation>
    <scope>IDENTIFICATION</scope>
</reference>
<dbReference type="PRINTS" id="PR01349">
    <property type="entry name" value="WNTPROTEIN"/>
</dbReference>
<dbReference type="GO" id="GO:0045165">
    <property type="term" value="P:cell fate commitment"/>
    <property type="evidence" value="ECO:0007669"/>
    <property type="project" value="TreeGrafter"/>
</dbReference>
<evidence type="ECO:0000256" key="3">
    <source>
        <dbReference type="ARBA" id="ARBA00022473"/>
    </source>
</evidence>
<dbReference type="GO" id="GO:0005615">
    <property type="term" value="C:extracellular space"/>
    <property type="evidence" value="ECO:0007669"/>
    <property type="project" value="TreeGrafter"/>
</dbReference>
<name>A0A8C4QWX5_EPTBU</name>
<keyword evidence="6 10" id="KW-0879">Wnt signaling pathway</keyword>
<dbReference type="GO" id="GO:0046330">
    <property type="term" value="P:positive regulation of JNK cascade"/>
    <property type="evidence" value="ECO:0007669"/>
    <property type="project" value="TreeGrafter"/>
</dbReference>
<organism evidence="11 12">
    <name type="scientific">Eptatretus burgeri</name>
    <name type="common">Inshore hagfish</name>
    <dbReference type="NCBI Taxonomy" id="7764"/>
    <lineage>
        <taxon>Eukaryota</taxon>
        <taxon>Metazoa</taxon>
        <taxon>Chordata</taxon>
        <taxon>Craniata</taxon>
        <taxon>Vertebrata</taxon>
        <taxon>Cyclostomata</taxon>
        <taxon>Myxini</taxon>
        <taxon>Myxiniformes</taxon>
        <taxon>Myxinidae</taxon>
        <taxon>Eptatretinae</taxon>
        <taxon>Eptatretus</taxon>
    </lineage>
</organism>
<dbReference type="SMART" id="SM00097">
    <property type="entry name" value="WNT1"/>
    <property type="match status" value="1"/>
</dbReference>
<dbReference type="Pfam" id="PF00110">
    <property type="entry name" value="wnt"/>
    <property type="match status" value="1"/>
</dbReference>
<sequence length="355" mass="39491">MVAQRHMKALSAVVGLGANIICSKIPGLVPRQRALCRSRPGALVALGEGARIAMDECRYQFRYSRWNCSNLGQGSLFGGEARLGTARAHRGSLVRVPRAHKPLIRSREAAFMHSILAAGVAHSLTASCSRGNLSDCGCDQGKHGSYSSRTGHWRWGGCSADVKYGLEFSRLFVDAREIKENARTLVNLHNNEVGRKVLEERMKLECKCHGVSGSCTTRTCWTTLPKFRELGFALREKYHSALHVEAVRAGRYHRPAFLKIKKPRAYHKPGSSDLVYLDRSPNYCEADAASGSAGTRGRRCNRTSARGDGCELLCCGRGYNTHQHTRVWQCNCKFHWCCFVKCSTCSERTEIYTCK</sequence>
<evidence type="ECO:0000256" key="5">
    <source>
        <dbReference type="ARBA" id="ARBA00022530"/>
    </source>
</evidence>
<dbReference type="GO" id="GO:0009888">
    <property type="term" value="P:tissue development"/>
    <property type="evidence" value="ECO:0007669"/>
    <property type="project" value="UniProtKB-ARBA"/>
</dbReference>
<keyword evidence="8" id="KW-0325">Glycoprotein</keyword>
<evidence type="ECO:0000313" key="12">
    <source>
        <dbReference type="Proteomes" id="UP000694388"/>
    </source>
</evidence>
<evidence type="ECO:0000256" key="10">
    <source>
        <dbReference type="RuleBase" id="RU003500"/>
    </source>
</evidence>
<dbReference type="GO" id="GO:0060070">
    <property type="term" value="P:canonical Wnt signaling pathway"/>
    <property type="evidence" value="ECO:0007669"/>
    <property type="project" value="TreeGrafter"/>
</dbReference>
<evidence type="ECO:0000256" key="7">
    <source>
        <dbReference type="ARBA" id="ARBA00023157"/>
    </source>
</evidence>
<dbReference type="InterPro" id="IPR005817">
    <property type="entry name" value="Wnt"/>
</dbReference>
<dbReference type="Proteomes" id="UP000694388">
    <property type="component" value="Unplaced"/>
</dbReference>
<evidence type="ECO:0000256" key="2">
    <source>
        <dbReference type="ARBA" id="ARBA00005683"/>
    </source>
</evidence>
<dbReference type="InterPro" id="IPR043158">
    <property type="entry name" value="Wnt_C"/>
</dbReference>
<keyword evidence="9" id="KW-0449">Lipoprotein</keyword>
<dbReference type="PANTHER" id="PTHR12027:SF112">
    <property type="entry name" value="PROTEIN WNT-2"/>
    <property type="match status" value="1"/>
</dbReference>
<dbReference type="PANTHER" id="PTHR12027">
    <property type="entry name" value="WNT RELATED"/>
    <property type="match status" value="1"/>
</dbReference>
<keyword evidence="5" id="KW-0272">Extracellular matrix</keyword>
<dbReference type="GeneTree" id="ENSGT00940000158861"/>
<dbReference type="GO" id="GO:0005125">
    <property type="term" value="F:cytokine activity"/>
    <property type="evidence" value="ECO:0007669"/>
    <property type="project" value="TreeGrafter"/>
</dbReference>
<dbReference type="GO" id="GO:0048513">
    <property type="term" value="P:animal organ development"/>
    <property type="evidence" value="ECO:0007669"/>
    <property type="project" value="UniProtKB-ARBA"/>
</dbReference>
<evidence type="ECO:0000256" key="1">
    <source>
        <dbReference type="ARBA" id="ARBA00004498"/>
    </source>
</evidence>
<dbReference type="InterPro" id="IPR013300">
    <property type="entry name" value="Wnt7"/>
</dbReference>
<evidence type="ECO:0000256" key="8">
    <source>
        <dbReference type="ARBA" id="ARBA00023180"/>
    </source>
</evidence>
<dbReference type="Ensembl" id="ENSEBUT00000022373.1">
    <property type="protein sequence ID" value="ENSEBUP00000021796.1"/>
    <property type="gene ID" value="ENSEBUG00000013446.1"/>
</dbReference>
<dbReference type="PRINTS" id="PR01891">
    <property type="entry name" value="WNT7PROTEIN"/>
</dbReference>
<evidence type="ECO:0000256" key="6">
    <source>
        <dbReference type="ARBA" id="ARBA00022687"/>
    </source>
</evidence>
<dbReference type="PROSITE" id="PS00246">
    <property type="entry name" value="WNT1"/>
    <property type="match status" value="1"/>
</dbReference>
<comment type="similarity">
    <text evidence="2 10">Belongs to the Wnt family.</text>
</comment>
<keyword evidence="12" id="KW-1185">Reference proteome</keyword>
<proteinExistence type="inferred from homology"/>
<dbReference type="FunFam" id="3.30.2460.20:FF:000001">
    <property type="entry name" value="Wnt homolog"/>
    <property type="match status" value="1"/>
</dbReference>
<protein>
    <recommendedName>
        <fullName evidence="10">Protein Wnt</fullName>
    </recommendedName>
</protein>
<dbReference type="AlphaFoldDB" id="A0A8C4QWX5"/>
<comment type="function">
    <text evidence="10">Ligand for members of the frizzled family of seven transmembrane receptors.</text>
</comment>